<dbReference type="GO" id="GO:0044718">
    <property type="term" value="P:siderophore transmembrane transport"/>
    <property type="evidence" value="ECO:0007669"/>
    <property type="project" value="TreeGrafter"/>
</dbReference>
<dbReference type="InterPro" id="IPR036942">
    <property type="entry name" value="Beta-barrel_TonB_sf"/>
</dbReference>
<evidence type="ECO:0000256" key="8">
    <source>
        <dbReference type="ARBA" id="ARBA00023237"/>
    </source>
</evidence>
<evidence type="ECO:0000256" key="2">
    <source>
        <dbReference type="ARBA" id="ARBA00022448"/>
    </source>
</evidence>
<keyword evidence="7 9" id="KW-0472">Membrane</keyword>
<dbReference type="Gene3D" id="2.40.170.20">
    <property type="entry name" value="TonB-dependent receptor, beta-barrel domain"/>
    <property type="match status" value="1"/>
</dbReference>
<evidence type="ECO:0000256" key="4">
    <source>
        <dbReference type="ARBA" id="ARBA00022692"/>
    </source>
</evidence>
<dbReference type="InterPro" id="IPR037066">
    <property type="entry name" value="Plug_dom_sf"/>
</dbReference>
<keyword evidence="3 9" id="KW-1134">Transmembrane beta strand</keyword>
<dbReference type="SUPFAM" id="SSF56935">
    <property type="entry name" value="Porins"/>
    <property type="match status" value="1"/>
</dbReference>
<comment type="similarity">
    <text evidence="9">Belongs to the TonB-dependent receptor family.</text>
</comment>
<dbReference type="AlphaFoldDB" id="A0A2U3BDC3"/>
<dbReference type="PANTHER" id="PTHR30069:SF53">
    <property type="entry name" value="COLICIN I RECEPTOR-RELATED"/>
    <property type="match status" value="1"/>
</dbReference>
<evidence type="ECO:0000313" key="11">
    <source>
        <dbReference type="EMBL" id="PWI34752.1"/>
    </source>
</evidence>
<name>A0A2U3BDC3_9VIBR</name>
<dbReference type="CDD" id="cd01347">
    <property type="entry name" value="ligand_gated_channel"/>
    <property type="match status" value="1"/>
</dbReference>
<evidence type="ECO:0000256" key="6">
    <source>
        <dbReference type="ARBA" id="ARBA00023077"/>
    </source>
</evidence>
<keyword evidence="11" id="KW-0675">Receptor</keyword>
<dbReference type="InterPro" id="IPR039426">
    <property type="entry name" value="TonB-dep_rcpt-like"/>
</dbReference>
<dbReference type="Gene3D" id="2.170.130.10">
    <property type="entry name" value="TonB-dependent receptor, plug domain"/>
    <property type="match status" value="1"/>
</dbReference>
<dbReference type="PROSITE" id="PS52016">
    <property type="entry name" value="TONB_DEPENDENT_REC_3"/>
    <property type="match status" value="1"/>
</dbReference>
<dbReference type="EMBL" id="QFWT01000001">
    <property type="protein sequence ID" value="PWI34752.1"/>
    <property type="molecule type" value="Genomic_DNA"/>
</dbReference>
<reference evidence="11 12" key="1">
    <citation type="submission" date="2018-05" db="EMBL/GenBank/DDBJ databases">
        <title>Vibrio limimaris sp. nov., isolated from marine sediment.</title>
        <authorList>
            <person name="Li C.-M."/>
        </authorList>
    </citation>
    <scope>NUCLEOTIDE SEQUENCE [LARGE SCALE GENOMIC DNA]</scope>
    <source>
        <strain evidence="11 12">E4404</strain>
    </source>
</reference>
<evidence type="ECO:0000256" key="3">
    <source>
        <dbReference type="ARBA" id="ARBA00022452"/>
    </source>
</evidence>
<dbReference type="Pfam" id="PF00593">
    <property type="entry name" value="TonB_dep_Rec_b-barrel"/>
    <property type="match status" value="1"/>
</dbReference>
<keyword evidence="8 9" id="KW-0998">Cell outer membrane</keyword>
<dbReference type="GO" id="GO:0015344">
    <property type="term" value="F:siderophore uptake transmembrane transporter activity"/>
    <property type="evidence" value="ECO:0007669"/>
    <property type="project" value="TreeGrafter"/>
</dbReference>
<keyword evidence="2 9" id="KW-0813">Transport</keyword>
<evidence type="ECO:0000256" key="5">
    <source>
        <dbReference type="ARBA" id="ARBA00022729"/>
    </source>
</evidence>
<keyword evidence="12" id="KW-1185">Reference proteome</keyword>
<evidence type="ECO:0000256" key="1">
    <source>
        <dbReference type="ARBA" id="ARBA00004571"/>
    </source>
</evidence>
<dbReference type="PANTHER" id="PTHR30069">
    <property type="entry name" value="TONB-DEPENDENT OUTER MEMBRANE RECEPTOR"/>
    <property type="match status" value="1"/>
</dbReference>
<proteinExistence type="inferred from homology"/>
<feature type="domain" description="TonB-dependent receptor-like beta-barrel" evidence="10">
    <location>
        <begin position="96"/>
        <end position="474"/>
    </location>
</feature>
<dbReference type="Proteomes" id="UP000245362">
    <property type="component" value="Unassembled WGS sequence"/>
</dbReference>
<evidence type="ECO:0000256" key="7">
    <source>
        <dbReference type="ARBA" id="ARBA00023136"/>
    </source>
</evidence>
<protein>
    <submittedName>
        <fullName evidence="11">TonB-dependent receptor</fullName>
    </submittedName>
</protein>
<dbReference type="GO" id="GO:0009279">
    <property type="term" value="C:cell outer membrane"/>
    <property type="evidence" value="ECO:0007669"/>
    <property type="project" value="UniProtKB-SubCell"/>
</dbReference>
<keyword evidence="4 9" id="KW-0812">Transmembrane</keyword>
<accession>A0A2U3BDC3</accession>
<comment type="caution">
    <text evidence="11">The sequence shown here is derived from an EMBL/GenBank/DDBJ whole genome shotgun (WGS) entry which is preliminary data.</text>
</comment>
<evidence type="ECO:0000313" key="12">
    <source>
        <dbReference type="Proteomes" id="UP000245362"/>
    </source>
</evidence>
<comment type="subcellular location">
    <subcellularLocation>
        <location evidence="1 9">Cell outer membrane</location>
        <topology evidence="1 9">Multi-pass membrane protein</topology>
    </subcellularLocation>
</comment>
<sequence length="503" mass="55908">MVRGPMSALYGSDAIGGVINIITKTPDNSWGGHLRQENKVVTSGEQGEQSRTNIYTSGPVSDSLSLAVSGEIYDRNAWYLDNGDGSESPALEEKISRNLYTTLTWQINDAQTAEFDFNYNHDERPYSLYGTRSAYRDQSIDRLTFSGTHRGNWSWGNSTVTVNYEDGKIDDYNSSYDAPQQRELKEKNLLLNGYINTQWSIHNITLGSELQDQTVEDPVTYTETGESNTSLYALYLQDEMSLTDDLLLTLGARLDDHEVFGQHMTPRSYLVYSLNDSVTLKGGVSAAFKAPQAYQMSEEYQIVSCGGSCTLSGNPDLEPETSVNYEIGMEILQNSWDASIALFKTEAEDMIIAKTAVVNGSRTRWWANEDEVTINGIELVGSVDLTDSVTLNGNYTYLDTENTDGEDLENRPEHAASVTVDWQMTEKLSSSLTADYTGEQFDGSDNLPSYTIVDLGFAFQATDSINLSTGVKNIFDIRLDKEDSDFTQHELGQNIYVSAGIDF</sequence>
<dbReference type="OrthoDB" id="9764669at2"/>
<gene>
    <name evidence="11" type="ORF">DI392_00260</name>
</gene>
<evidence type="ECO:0000259" key="10">
    <source>
        <dbReference type="Pfam" id="PF00593"/>
    </source>
</evidence>
<dbReference type="InterPro" id="IPR000531">
    <property type="entry name" value="Beta-barrel_TonB"/>
</dbReference>
<keyword evidence="6" id="KW-0798">TonB box</keyword>
<keyword evidence="5" id="KW-0732">Signal</keyword>
<organism evidence="11 12">
    <name type="scientific">Vibrio albus</name>
    <dbReference type="NCBI Taxonomy" id="2200953"/>
    <lineage>
        <taxon>Bacteria</taxon>
        <taxon>Pseudomonadati</taxon>
        <taxon>Pseudomonadota</taxon>
        <taxon>Gammaproteobacteria</taxon>
        <taxon>Vibrionales</taxon>
        <taxon>Vibrionaceae</taxon>
        <taxon>Vibrio</taxon>
    </lineage>
</organism>
<evidence type="ECO:0000256" key="9">
    <source>
        <dbReference type="PROSITE-ProRule" id="PRU01360"/>
    </source>
</evidence>